<gene>
    <name evidence="10" type="ORF">PLOB_00018001</name>
</gene>
<organism evidence="10 11">
    <name type="scientific">Porites lobata</name>
    <dbReference type="NCBI Taxonomy" id="104759"/>
    <lineage>
        <taxon>Eukaryota</taxon>
        <taxon>Metazoa</taxon>
        <taxon>Cnidaria</taxon>
        <taxon>Anthozoa</taxon>
        <taxon>Hexacorallia</taxon>
        <taxon>Scleractinia</taxon>
        <taxon>Fungiina</taxon>
        <taxon>Poritidae</taxon>
        <taxon>Porites</taxon>
    </lineage>
</organism>
<evidence type="ECO:0000313" key="11">
    <source>
        <dbReference type="Proteomes" id="UP001159405"/>
    </source>
</evidence>
<dbReference type="InterPro" id="IPR000306">
    <property type="entry name" value="Znf_FYVE"/>
</dbReference>
<feature type="region of interest" description="Disordered" evidence="6">
    <location>
        <begin position="231"/>
        <end position="250"/>
    </location>
</feature>
<dbReference type="PANTHER" id="PTHR46753">
    <property type="entry name" value="FYVE AND COILED-COIL DOMAIN-CONTAINING PROTEIN 1"/>
    <property type="match status" value="1"/>
</dbReference>
<evidence type="ECO:0000256" key="2">
    <source>
        <dbReference type="ARBA" id="ARBA00022771"/>
    </source>
</evidence>
<feature type="coiled-coil region" evidence="5">
    <location>
        <begin position="602"/>
        <end position="671"/>
    </location>
</feature>
<keyword evidence="11" id="KW-1185">Reference proteome</keyword>
<dbReference type="InterPro" id="IPR017455">
    <property type="entry name" value="Znf_FYVE-rel"/>
</dbReference>
<dbReference type="CDD" id="cd15726">
    <property type="entry name" value="FYVE_FYCO1"/>
    <property type="match status" value="1"/>
</dbReference>
<evidence type="ECO:0000256" key="5">
    <source>
        <dbReference type="SAM" id="Coils"/>
    </source>
</evidence>
<feature type="coiled-coil region" evidence="5">
    <location>
        <begin position="271"/>
        <end position="415"/>
    </location>
</feature>
<dbReference type="SUPFAM" id="SSF57903">
    <property type="entry name" value="FYVE/PHD zinc finger"/>
    <property type="match status" value="1"/>
</dbReference>
<dbReference type="InterPro" id="IPR004012">
    <property type="entry name" value="Run_dom"/>
</dbReference>
<feature type="domain" description="GOLD" evidence="9">
    <location>
        <begin position="1221"/>
        <end position="1337"/>
    </location>
</feature>
<evidence type="ECO:0000259" key="9">
    <source>
        <dbReference type="PROSITE" id="PS50866"/>
    </source>
</evidence>
<evidence type="ECO:0000256" key="6">
    <source>
        <dbReference type="SAM" id="MobiDB-lite"/>
    </source>
</evidence>
<keyword evidence="5" id="KW-0175">Coiled coil</keyword>
<proteinExistence type="predicted"/>
<sequence length="1351" mass="154552">MEAFIIDPARLISDIVGYITELKNIYQTSQRAITDDETTLHKFCVKLETVMRHEQKERYSLLGARKDYWNFISDCIPKDDGIRFVHAVPQVKTPQGKGRAFIRYSLVKRSLADAIQRCLVMRKHLSSCYGAEAILCHPSLSTALINKLYDLNDIEFDLPCAGHELDISWPAFSRRSFDESQGSVSGRRSSISSLTSVDLRNERPDPLVGLSSEVASLKSIFMAENSHELADNVESDSNDTHNTDSMSAEPPTITGMTLEISHLHQAILKWKSEQDSQLSKAHNEAKKAQDERKFLSQEYELKNKQLNEKYSTLMKGMTEDAHTKVQELSSKLSKAEIALSERDREIEMLKEEVKVSIVSSHEAQRSAIELERQLTTSERKQTELSSACEQFKERLKHKEEITLELETKLKELKEKCYKFESSKVESNNKVAELEGELKAKAVVLERVQESFEKLNGMVFGSFEELETELKTRLVERERGLENQSAENRRLETNIVEIQQQNRELNNQLADAKAKAEEMENSNNELQTVVEDLKLQLSSQPQKEERFLSELNEVLQTHEGTDSNEQNGHAGEQNDFEDQTDGHGAKDFRKGVLKQVTHLVSEMSSLRHMLHEKSAQKEQLEEHVAELQGSIERKTCQIRCLNEEVDSSRKRIEFINEEKELLEMEKVETDSKITALKESELSLNSNISLIVEEKCKALNELTLLKSRKADEEKLRLSAQEELAALKEQLEETVESKYELEKELASITQTLQTMDSEKQFLDSQVRTLEEKMLACQDERIGLEDELDVARQQLEAANEARIRAEQGQVKAQEQLESLRCMMDQEIAALKFQLSSETMKYETELKSLSDQIQEYNSVKERLTEQQEVIVDLESKLKERNDTLQHDKHKYVSEIKHLRNEVQQFKSGSDENKLRIRALENELLLASKQLEEERSRQREMKRKVDEFEEAKGLKDQEYESKIKAVKGDVEELKSRLVEVTKEKAELWQKADAMEHEIKVKADDRWMDDSEASHCLGCHAEFTFLLRKHHCRMCGRIFCYNCSDNWIQTPHSRKLRRVCRQCFSFEQRLKVKHAGVSQWIEDDARSDTSDRLSDRRVSFLSDTGGLDADEGPSTTQPGPSTSRSSHPDPPQSSSTPVKPSMNNTGENEIGDSETDHTGVKENSLNSPNTAKNVTDSKNSDEESDRSSPEVEQREECEEYEIVDTSNGEYACEQPGAQIVLSESDSREELVIPSVNEEPGAFWHATVSPGKRHLIQVMVGTPRASLSWKFSTEKKSIRFGVAFKKSERSTDVESKTVVPLSQYNSHERAVKGEIQDSTPGVYLLVFDNTFSRFTSKRLFCMVQVTRSDNNEDDDDSLT</sequence>
<dbReference type="Gene3D" id="1.20.58.900">
    <property type="match status" value="1"/>
</dbReference>
<feature type="compositionally biased region" description="Basic and acidic residues" evidence="6">
    <location>
        <begin position="1171"/>
        <end position="1187"/>
    </location>
</feature>
<dbReference type="SUPFAM" id="SSF101576">
    <property type="entry name" value="Supernatant protein factor (SPF), C-terminal domain"/>
    <property type="match status" value="1"/>
</dbReference>
<keyword evidence="2 4" id="KW-0863">Zinc-finger</keyword>
<dbReference type="SMART" id="SM00064">
    <property type="entry name" value="FYVE"/>
    <property type="match status" value="1"/>
</dbReference>
<dbReference type="SUPFAM" id="SSF140741">
    <property type="entry name" value="RUN domain-like"/>
    <property type="match status" value="1"/>
</dbReference>
<feature type="compositionally biased region" description="Polar residues" evidence="6">
    <location>
        <begin position="1154"/>
        <end position="1170"/>
    </location>
</feature>
<dbReference type="InterPro" id="IPR037213">
    <property type="entry name" value="Run_dom_sf"/>
</dbReference>
<name>A0ABN8RC49_9CNID</name>
<feature type="region of interest" description="Disordered" evidence="6">
    <location>
        <begin position="1095"/>
        <end position="1189"/>
    </location>
</feature>
<dbReference type="InterPro" id="IPR036598">
    <property type="entry name" value="GOLD_dom_sf"/>
</dbReference>
<reference evidence="10 11" key="1">
    <citation type="submission" date="2022-05" db="EMBL/GenBank/DDBJ databases">
        <authorList>
            <consortium name="Genoscope - CEA"/>
            <person name="William W."/>
        </authorList>
    </citation>
    <scope>NUCLEOTIDE SEQUENCE [LARGE SCALE GENOMIC DNA]</scope>
</reference>
<evidence type="ECO:0008006" key="12">
    <source>
        <dbReference type="Google" id="ProtNLM"/>
    </source>
</evidence>
<dbReference type="Gene3D" id="2.60.120.680">
    <property type="entry name" value="GOLD domain"/>
    <property type="match status" value="1"/>
</dbReference>
<dbReference type="Pfam" id="PF02759">
    <property type="entry name" value="RUN"/>
    <property type="match status" value="1"/>
</dbReference>
<dbReference type="Pfam" id="PF01363">
    <property type="entry name" value="FYVE"/>
    <property type="match status" value="1"/>
</dbReference>
<feature type="domain" description="FYVE-type" evidence="7">
    <location>
        <begin position="1003"/>
        <end position="1061"/>
    </location>
</feature>
<dbReference type="InterPro" id="IPR013083">
    <property type="entry name" value="Znf_RING/FYVE/PHD"/>
</dbReference>
<dbReference type="EMBL" id="CALNXK010000210">
    <property type="protein sequence ID" value="CAH3176204.1"/>
    <property type="molecule type" value="Genomic_DNA"/>
</dbReference>
<feature type="coiled-coil region" evidence="5">
    <location>
        <begin position="834"/>
        <end position="977"/>
    </location>
</feature>
<dbReference type="PROSITE" id="PS50866">
    <property type="entry name" value="GOLD"/>
    <property type="match status" value="1"/>
</dbReference>
<dbReference type="PROSITE" id="PS50178">
    <property type="entry name" value="ZF_FYVE"/>
    <property type="match status" value="1"/>
</dbReference>
<feature type="region of interest" description="Disordered" evidence="6">
    <location>
        <begin position="558"/>
        <end position="584"/>
    </location>
</feature>
<evidence type="ECO:0000256" key="4">
    <source>
        <dbReference type="PROSITE-ProRule" id="PRU00091"/>
    </source>
</evidence>
<dbReference type="InterPro" id="IPR011011">
    <property type="entry name" value="Znf_FYVE_PHD"/>
</dbReference>
<evidence type="ECO:0000313" key="10">
    <source>
        <dbReference type="EMBL" id="CAH3176204.1"/>
    </source>
</evidence>
<keyword evidence="1" id="KW-0479">Metal-binding</keyword>
<keyword evidence="3" id="KW-0862">Zinc</keyword>
<feature type="compositionally biased region" description="Polar residues" evidence="6">
    <location>
        <begin position="1106"/>
        <end position="1118"/>
    </location>
</feature>
<feature type="compositionally biased region" description="Polar residues" evidence="6">
    <location>
        <begin position="1125"/>
        <end position="1140"/>
    </location>
</feature>
<dbReference type="InterPro" id="IPR047337">
    <property type="entry name" value="FYVE_FYCO1"/>
</dbReference>
<feature type="coiled-coil region" evidence="5">
    <location>
        <begin position="707"/>
        <end position="804"/>
    </location>
</feature>
<dbReference type="Gene3D" id="3.30.40.10">
    <property type="entry name" value="Zinc/RING finger domain, C3HC4 (zinc finger)"/>
    <property type="match status" value="1"/>
</dbReference>
<accession>A0ABN8RC49</accession>
<feature type="domain" description="RUN" evidence="8">
    <location>
        <begin position="34"/>
        <end position="163"/>
    </location>
</feature>
<protein>
    <recommendedName>
        <fullName evidence="12">FYVE and coiled-coil domain-containing protein 1</fullName>
    </recommendedName>
</protein>
<comment type="caution">
    <text evidence="10">The sequence shown here is derived from an EMBL/GenBank/DDBJ whole genome shotgun (WGS) entry which is preliminary data.</text>
</comment>
<dbReference type="Proteomes" id="UP001159405">
    <property type="component" value="Unassembled WGS sequence"/>
</dbReference>
<dbReference type="PANTHER" id="PTHR46753:SF2">
    <property type="entry name" value="FYVE AND COILED-COIL DOMAIN-CONTAINING PROTEIN 1"/>
    <property type="match status" value="1"/>
</dbReference>
<dbReference type="PROSITE" id="PS50826">
    <property type="entry name" value="RUN"/>
    <property type="match status" value="1"/>
</dbReference>
<evidence type="ECO:0000259" key="8">
    <source>
        <dbReference type="PROSITE" id="PS50826"/>
    </source>
</evidence>
<evidence type="ECO:0000256" key="3">
    <source>
        <dbReference type="ARBA" id="ARBA00022833"/>
    </source>
</evidence>
<evidence type="ECO:0000256" key="1">
    <source>
        <dbReference type="ARBA" id="ARBA00022723"/>
    </source>
</evidence>
<dbReference type="InterPro" id="IPR009038">
    <property type="entry name" value="GOLD_dom"/>
</dbReference>
<feature type="coiled-coil region" evidence="5">
    <location>
        <begin position="473"/>
        <end position="535"/>
    </location>
</feature>
<evidence type="ECO:0000259" key="7">
    <source>
        <dbReference type="PROSITE" id="PS50178"/>
    </source>
</evidence>